<dbReference type="InterPro" id="IPR036322">
    <property type="entry name" value="WD40_repeat_dom_sf"/>
</dbReference>
<dbReference type="GO" id="GO:0031931">
    <property type="term" value="C:TORC1 complex"/>
    <property type="evidence" value="ECO:0007669"/>
    <property type="project" value="InterPro"/>
</dbReference>
<dbReference type="AlphaFoldDB" id="A0A1J4JQF2"/>
<dbReference type="Proteomes" id="UP000179807">
    <property type="component" value="Unassembled WGS sequence"/>
</dbReference>
<organism evidence="4 5">
    <name type="scientific">Tritrichomonas foetus</name>
    <dbReference type="NCBI Taxonomy" id="1144522"/>
    <lineage>
        <taxon>Eukaryota</taxon>
        <taxon>Metamonada</taxon>
        <taxon>Parabasalia</taxon>
        <taxon>Tritrichomonadida</taxon>
        <taxon>Tritrichomonadidae</taxon>
        <taxon>Tritrichomonas</taxon>
    </lineage>
</organism>
<comment type="caution">
    <text evidence="4">The sequence shown here is derived from an EMBL/GenBank/DDBJ whole genome shotgun (WGS) entry which is preliminary data.</text>
</comment>
<proteinExistence type="predicted"/>
<dbReference type="SMART" id="SM01302">
    <property type="entry name" value="Raptor_N"/>
    <property type="match status" value="1"/>
</dbReference>
<name>A0A1J4JQF2_9EUKA</name>
<accession>A0A1J4JQF2</accession>
<keyword evidence="2" id="KW-0677">Repeat</keyword>
<sequence length="1020" mass="114163">MSQENETASDFLKQRTNEATNTIINAPLFADWSHASIQIYSFPPGYPPEPVTLPHTTSTKTGIVVMCIPSLLQPSQLRGISSSIHCWTKSSTESTANPQQEIAKAIVQQYDSCIHNIKIIARVNPSINDFKTSFTNQNINSDNRILFHYSQYGAVDITSHSLVIHSADKSSYDQYPIENVLNATAGCSVHVIDCDNAGILLPTYESFVNSKNLENVKTDIMAFFACGANEKLPRSPGLPFDLFTSCITTPARTALLWHSRHYYCFKNGPLHPLSIDFFEDASPTILNEITLTLHRLVEAMACEIFPPELFLQVFHSDSTIAHFAANFYLASRIFSFFGVSPLSFPTLPDLRKHQLWHSFDLRLDVALLQLNSPSPSPSLTYTSYLEQSLQTLRHLMGVATKDISFPSQLTQLPPALTSPTLQVDACEVIALYIDKSVNAIRQLLYFPILFPLFQLLPQRIGGENLIFSIAKILCFMPTTRDVLNVLSKNVLEELIFPLFSEEKPLFALIVATHVTRENPPIIASLNNHWSEIVLPLLKRPHQDVKIWTLLFISSFIESVDDYKVALVPILSLLHDDSHEVRLVALYTLCCFAGRNLDSKITPSICKLCNDVNPIVRLQLLSTITFFEKDNYIEDALRVFQSDPYPDIHHALSDLTTNFVSKKRTFIFEWYASSVLSPVSRLLTEPKLISSEIQPLTVKLFKHEAPNLPKAVFQKVTTGPTIACDIPITTNFANTDTGQFVFGTKNGEIAMCVWGEQQKPRAGRITGSQLTHVQYITNNNFPLTLASNIDGFIYALQFNGNDLKLASCFKATDGPCEFECDRFGHKLYTVTDEKALIYDLTKEKMVGNIISAYGRVRKIHDIPTMKDVVLVCGEKFELFDTRAGCRSVVTFEGPPVFDAGCLDETQGAGNMFALGHDFGAVSLIDARVLEPVKCYQIAPENLQTLSFAVQKEAATAAIGNVKGVFMADLISGKKLEFTMVSQLFFTSKKIQPVKQCIFHNRRFRLSLLQEPNEIMTLVEDL</sequence>
<protein>
    <recommendedName>
        <fullName evidence="3">Raptor N-terminal CASPase-like domain-containing protein</fullName>
    </recommendedName>
</protein>
<dbReference type="GeneID" id="94828467"/>
<dbReference type="GO" id="GO:0030307">
    <property type="term" value="P:positive regulation of cell growth"/>
    <property type="evidence" value="ECO:0007669"/>
    <property type="project" value="TreeGrafter"/>
</dbReference>
<evidence type="ECO:0000256" key="2">
    <source>
        <dbReference type="ARBA" id="ARBA00022737"/>
    </source>
</evidence>
<dbReference type="GO" id="GO:0010506">
    <property type="term" value="P:regulation of autophagy"/>
    <property type="evidence" value="ECO:0007669"/>
    <property type="project" value="TreeGrafter"/>
</dbReference>
<dbReference type="SUPFAM" id="SSF50978">
    <property type="entry name" value="WD40 repeat-like"/>
    <property type="match status" value="1"/>
</dbReference>
<dbReference type="GO" id="GO:0009267">
    <property type="term" value="P:cellular response to starvation"/>
    <property type="evidence" value="ECO:0007669"/>
    <property type="project" value="TreeGrafter"/>
</dbReference>
<dbReference type="InterPro" id="IPR011989">
    <property type="entry name" value="ARM-like"/>
</dbReference>
<keyword evidence="5" id="KW-1185">Reference proteome</keyword>
<dbReference type="Gene3D" id="1.25.10.10">
    <property type="entry name" value="Leucine-rich Repeat Variant"/>
    <property type="match status" value="1"/>
</dbReference>
<dbReference type="Pfam" id="PF14538">
    <property type="entry name" value="Raptor_N"/>
    <property type="match status" value="1"/>
</dbReference>
<dbReference type="GO" id="GO:0071230">
    <property type="term" value="P:cellular response to amino acid stimulus"/>
    <property type="evidence" value="ECO:0007669"/>
    <property type="project" value="TreeGrafter"/>
</dbReference>
<reference evidence="4" key="1">
    <citation type="submission" date="2016-10" db="EMBL/GenBank/DDBJ databases">
        <authorList>
            <person name="Benchimol M."/>
            <person name="Almeida L.G."/>
            <person name="Vasconcelos A.T."/>
            <person name="Perreira-Neves A."/>
            <person name="Rosa I.A."/>
            <person name="Tasca T."/>
            <person name="Bogo M.R."/>
            <person name="de Souza W."/>
        </authorList>
    </citation>
    <scope>NUCLEOTIDE SEQUENCE [LARGE SCALE GENOMIC DNA]</scope>
    <source>
        <strain evidence="4">K</strain>
    </source>
</reference>
<dbReference type="EMBL" id="MLAK01000915">
    <property type="protein sequence ID" value="OHT01345.1"/>
    <property type="molecule type" value="Genomic_DNA"/>
</dbReference>
<dbReference type="VEuPathDB" id="TrichDB:TRFO_07577"/>
<evidence type="ECO:0000259" key="3">
    <source>
        <dbReference type="SMART" id="SM01302"/>
    </source>
</evidence>
<dbReference type="InterPro" id="IPR029347">
    <property type="entry name" value="Raptor_N"/>
</dbReference>
<keyword evidence="1" id="KW-0853">WD repeat</keyword>
<dbReference type="PRINTS" id="PR01547">
    <property type="entry name" value="YEAST176DUF"/>
</dbReference>
<evidence type="ECO:0000313" key="4">
    <source>
        <dbReference type="EMBL" id="OHT01345.1"/>
    </source>
</evidence>
<dbReference type="InterPro" id="IPR016024">
    <property type="entry name" value="ARM-type_fold"/>
</dbReference>
<dbReference type="InterPro" id="IPR004083">
    <property type="entry name" value="Raptor"/>
</dbReference>
<dbReference type="SUPFAM" id="SSF48371">
    <property type="entry name" value="ARM repeat"/>
    <property type="match status" value="1"/>
</dbReference>
<evidence type="ECO:0000313" key="5">
    <source>
        <dbReference type="Proteomes" id="UP000179807"/>
    </source>
</evidence>
<dbReference type="OrthoDB" id="10262360at2759"/>
<dbReference type="PANTHER" id="PTHR12848:SF16">
    <property type="entry name" value="REGULATORY-ASSOCIATED PROTEIN OF MTOR"/>
    <property type="match status" value="1"/>
</dbReference>
<dbReference type="GO" id="GO:0030674">
    <property type="term" value="F:protein-macromolecule adaptor activity"/>
    <property type="evidence" value="ECO:0007669"/>
    <property type="project" value="TreeGrafter"/>
</dbReference>
<gene>
    <name evidence="4" type="ORF">TRFO_07577</name>
</gene>
<dbReference type="GO" id="GO:0031929">
    <property type="term" value="P:TOR signaling"/>
    <property type="evidence" value="ECO:0007669"/>
    <property type="project" value="InterPro"/>
</dbReference>
<dbReference type="RefSeq" id="XP_068354481.1">
    <property type="nucleotide sequence ID" value="XM_068493763.1"/>
</dbReference>
<dbReference type="PANTHER" id="PTHR12848">
    <property type="entry name" value="REGULATORY-ASSOCIATED PROTEIN OF MTOR"/>
    <property type="match status" value="1"/>
</dbReference>
<feature type="domain" description="Raptor N-terminal CASPase-like" evidence="3">
    <location>
        <begin position="56"/>
        <end position="205"/>
    </location>
</feature>
<dbReference type="GO" id="GO:0005737">
    <property type="term" value="C:cytoplasm"/>
    <property type="evidence" value="ECO:0007669"/>
    <property type="project" value="TreeGrafter"/>
</dbReference>
<evidence type="ECO:0000256" key="1">
    <source>
        <dbReference type="ARBA" id="ARBA00022574"/>
    </source>
</evidence>